<evidence type="ECO:0000256" key="4">
    <source>
        <dbReference type="ARBA" id="ARBA00022827"/>
    </source>
</evidence>
<keyword evidence="3 8" id="KW-0732">Signal</keyword>
<dbReference type="Gene3D" id="3.40.30.10">
    <property type="entry name" value="Glutaredoxin"/>
    <property type="match status" value="1"/>
</dbReference>
<proteinExistence type="predicted"/>
<dbReference type="PROSITE" id="PS51324">
    <property type="entry name" value="ERV_ALR"/>
    <property type="match status" value="1"/>
</dbReference>
<reference evidence="10" key="1">
    <citation type="submission" date="2016-09" db="EMBL/GenBank/DDBJ databases">
        <authorList>
            <consortium name="Pathogen Informatics"/>
            <person name="Sun Q."/>
            <person name="Inoue M."/>
        </authorList>
    </citation>
    <scope>NUCLEOTIDE SEQUENCE</scope>
</reference>
<dbReference type="InterPro" id="IPR036774">
    <property type="entry name" value="ERV/ALR_sulphydryl_oxid_sf"/>
</dbReference>
<evidence type="ECO:0000256" key="7">
    <source>
        <dbReference type="RuleBase" id="RU371123"/>
    </source>
</evidence>
<dbReference type="EMBL" id="LT969435">
    <property type="protein sequence ID" value="SOV16662.1"/>
    <property type="molecule type" value="Genomic_DNA"/>
</dbReference>
<evidence type="ECO:0000256" key="6">
    <source>
        <dbReference type="ARBA" id="ARBA00023157"/>
    </source>
</evidence>
<dbReference type="PANTHER" id="PTHR22897:SF8">
    <property type="entry name" value="SULFHYDRYL OXIDASE"/>
    <property type="match status" value="1"/>
</dbReference>
<keyword evidence="5 7" id="KW-0560">Oxidoreductase</keyword>
<dbReference type="EC" id="1.8.3.2" evidence="7"/>
<evidence type="ECO:0000256" key="5">
    <source>
        <dbReference type="ARBA" id="ARBA00023002"/>
    </source>
</evidence>
<dbReference type="PANTHER" id="PTHR22897">
    <property type="entry name" value="QUIESCIN Q6-RELATED SULFHYDRYL OXIDASE"/>
    <property type="match status" value="1"/>
</dbReference>
<feature type="signal peptide" evidence="8">
    <location>
        <begin position="1"/>
        <end position="27"/>
    </location>
</feature>
<feature type="chain" id="PRO_5046013787" description="Sulfhydryl oxidase" evidence="8">
    <location>
        <begin position="28"/>
        <end position="543"/>
    </location>
</feature>
<dbReference type="InterPro" id="IPR036249">
    <property type="entry name" value="Thioredoxin-like_sf"/>
</dbReference>
<keyword evidence="11" id="KW-1185">Reference proteome</keyword>
<evidence type="ECO:0000259" key="9">
    <source>
        <dbReference type="PROSITE" id="PS51324"/>
    </source>
</evidence>
<name>A0ABY1UQX7_9APIC</name>
<keyword evidence="6" id="KW-1015">Disulfide bond</keyword>
<evidence type="ECO:0000256" key="2">
    <source>
        <dbReference type="ARBA" id="ARBA00022630"/>
    </source>
</evidence>
<comment type="cofactor">
    <cofactor evidence="1 7">
        <name>FAD</name>
        <dbReference type="ChEBI" id="CHEBI:57692"/>
    </cofactor>
</comment>
<evidence type="ECO:0000256" key="8">
    <source>
        <dbReference type="SAM" id="SignalP"/>
    </source>
</evidence>
<dbReference type="SUPFAM" id="SSF69000">
    <property type="entry name" value="FAD-dependent thiol oxidase"/>
    <property type="match status" value="1"/>
</dbReference>
<evidence type="ECO:0000256" key="1">
    <source>
        <dbReference type="ARBA" id="ARBA00001974"/>
    </source>
</evidence>
<evidence type="ECO:0000313" key="10">
    <source>
        <dbReference type="EMBL" id="SOV16662.1"/>
    </source>
</evidence>
<comment type="catalytic activity">
    <reaction evidence="7">
        <text>2 R'C(R)SH + O2 = R'C(R)S-S(R)CR' + H2O2</text>
        <dbReference type="Rhea" id="RHEA:17357"/>
        <dbReference type="ChEBI" id="CHEBI:15379"/>
        <dbReference type="ChEBI" id="CHEBI:16240"/>
        <dbReference type="ChEBI" id="CHEBI:16520"/>
        <dbReference type="ChEBI" id="CHEBI:17412"/>
        <dbReference type="EC" id="1.8.3.2"/>
    </reaction>
</comment>
<keyword evidence="2 7" id="KW-0285">Flavoprotein</keyword>
<gene>
    <name evidence="10" type="ORF">PGABG01_1240400</name>
</gene>
<sequence length="543" mass="65005">MKVACALRVLFSVFFLIFWMHINIVRSDNVCKGADVIINEFWNKLNNIRHGEVILINIKNYYCPACNRYMNIWNDVEKKILTYEKNVSLFVFDCSCYLLVPYCRYFDVLYFPTFRLLFPVYDKMNENEYKYINPSSMIEGEKYSGELLLAYREVDRLDNMYDFKTLIEKYLCKNVNFNYNDLRICMNSSYIYPEKKNKKKNEIYQFLYGDNKGKNKNEIKDDVNVMNDDFIDNNNNNNNYYDGGDDDDDHDDVENKENVERWNNQMNLNNDNIKHDIIIGILFTLKKHISLGRDIEKEYIQPFIVMLSIVSNIYNDLEEGLYDIINKLNSFKYPIKYDQWIKYIENINYINEYKLEYNNKDTNLISFKLCEPNSVLCSYWLLYHKISVYCLQEDEYNYVYYLQTITSYTKNYLNCQNCIDHFINAQKFCYYGYCNIHSAQSFVIFLWRIHNSVTLRSMYDLIIIDNNTLTHSNNFNKKKFINKDIVFPTLKQCKNCRNALGFTKISNHTLNTFKNGSFTDQSFDAIDAFNVKNVLQYLIQIYS</sequence>
<evidence type="ECO:0000256" key="3">
    <source>
        <dbReference type="ARBA" id="ARBA00022729"/>
    </source>
</evidence>
<dbReference type="SUPFAM" id="SSF52833">
    <property type="entry name" value="Thioredoxin-like"/>
    <property type="match status" value="1"/>
</dbReference>
<dbReference type="Gene3D" id="1.20.120.310">
    <property type="entry name" value="ERV/ALR sulfhydryl oxidase domain"/>
    <property type="match status" value="1"/>
</dbReference>
<accession>A0ABY1UQX7</accession>
<keyword evidence="4 7" id="KW-0274">FAD</keyword>
<dbReference type="InterPro" id="IPR039798">
    <property type="entry name" value="Sulfhydryl_oxidase"/>
</dbReference>
<dbReference type="Pfam" id="PF04777">
    <property type="entry name" value="Evr1_Alr"/>
    <property type="match status" value="1"/>
</dbReference>
<dbReference type="Proteomes" id="UP000831156">
    <property type="component" value="Chromosome 12"/>
</dbReference>
<organism evidence="10 11">
    <name type="scientific">Plasmodium gaboni</name>
    <dbReference type="NCBI Taxonomy" id="647221"/>
    <lineage>
        <taxon>Eukaryota</taxon>
        <taxon>Sar</taxon>
        <taxon>Alveolata</taxon>
        <taxon>Apicomplexa</taxon>
        <taxon>Aconoidasida</taxon>
        <taxon>Haemosporida</taxon>
        <taxon>Plasmodiidae</taxon>
        <taxon>Plasmodium</taxon>
        <taxon>Plasmodium (Laverania)</taxon>
    </lineage>
</organism>
<dbReference type="InterPro" id="IPR017905">
    <property type="entry name" value="ERV/ALR_sulphydryl_oxidase"/>
</dbReference>
<protein>
    <recommendedName>
        <fullName evidence="7">Sulfhydryl oxidase</fullName>
        <ecNumber evidence="7">1.8.3.2</ecNumber>
    </recommendedName>
</protein>
<evidence type="ECO:0000313" key="11">
    <source>
        <dbReference type="Proteomes" id="UP000831156"/>
    </source>
</evidence>
<feature type="domain" description="ERV/ALR sulfhydryl oxidase" evidence="9">
    <location>
        <begin position="368"/>
        <end position="475"/>
    </location>
</feature>